<dbReference type="AlphaFoldDB" id="A0AAD5R9D8"/>
<feature type="domain" description="Phosphoribulokinase/uridine kinase" evidence="1">
    <location>
        <begin position="23"/>
        <end position="101"/>
    </location>
</feature>
<gene>
    <name evidence="2" type="ORF">KIN20_033891</name>
</gene>
<dbReference type="Proteomes" id="UP001196413">
    <property type="component" value="Unassembled WGS sequence"/>
</dbReference>
<dbReference type="Gene3D" id="3.40.50.300">
    <property type="entry name" value="P-loop containing nucleotide triphosphate hydrolases"/>
    <property type="match status" value="1"/>
</dbReference>
<dbReference type="GO" id="GO:0005524">
    <property type="term" value="F:ATP binding"/>
    <property type="evidence" value="ECO:0007669"/>
    <property type="project" value="InterPro"/>
</dbReference>
<dbReference type="InterPro" id="IPR006083">
    <property type="entry name" value="PRK/URK"/>
</dbReference>
<keyword evidence="3" id="KW-1185">Reference proteome</keyword>
<dbReference type="GO" id="GO:0016301">
    <property type="term" value="F:kinase activity"/>
    <property type="evidence" value="ECO:0007669"/>
    <property type="project" value="InterPro"/>
</dbReference>
<dbReference type="Pfam" id="PF00485">
    <property type="entry name" value="PRK"/>
    <property type="match status" value="1"/>
</dbReference>
<dbReference type="InterPro" id="IPR027417">
    <property type="entry name" value="P-loop_NTPase"/>
</dbReference>
<comment type="caution">
    <text evidence="2">The sequence shown here is derived from an EMBL/GenBank/DDBJ whole genome shotgun (WGS) entry which is preliminary data.</text>
</comment>
<evidence type="ECO:0000313" key="2">
    <source>
        <dbReference type="EMBL" id="KAJ1371861.1"/>
    </source>
</evidence>
<dbReference type="SUPFAM" id="SSF52540">
    <property type="entry name" value="P-loop containing nucleoside triphosphate hydrolases"/>
    <property type="match status" value="1"/>
</dbReference>
<proteinExistence type="predicted"/>
<reference evidence="2" key="1">
    <citation type="submission" date="2021-06" db="EMBL/GenBank/DDBJ databases">
        <title>Parelaphostrongylus tenuis whole genome reference sequence.</title>
        <authorList>
            <person name="Garwood T.J."/>
            <person name="Larsen P.A."/>
            <person name="Fountain-Jones N.M."/>
            <person name="Garbe J.R."/>
            <person name="Macchietto M.G."/>
            <person name="Kania S.A."/>
            <person name="Gerhold R.W."/>
            <person name="Richards J.E."/>
            <person name="Wolf T.M."/>
        </authorList>
    </citation>
    <scope>NUCLEOTIDE SEQUENCE</scope>
    <source>
        <strain evidence="2">MNPRO001-30</strain>
        <tissue evidence="2">Meninges</tissue>
    </source>
</reference>
<sequence>MTSHVEVTSNHNSDDCEPSTGRVLAIAGCTNAGKTTMAAVLTKMFAEEGVSVATVHQDDFFHTKEKMEKVWRKNGSQPSFFYNFDSTSAIDLEKMVRSIKTNILCYDYVIVEGNMLTEWPDVVDLCDRIIFLTLDAVNCLSYFSQQ</sequence>
<dbReference type="EMBL" id="JAHQIW010007054">
    <property type="protein sequence ID" value="KAJ1371861.1"/>
    <property type="molecule type" value="Genomic_DNA"/>
</dbReference>
<evidence type="ECO:0000259" key="1">
    <source>
        <dbReference type="Pfam" id="PF00485"/>
    </source>
</evidence>
<evidence type="ECO:0000313" key="3">
    <source>
        <dbReference type="Proteomes" id="UP001196413"/>
    </source>
</evidence>
<accession>A0AAD5R9D8</accession>
<protein>
    <recommendedName>
        <fullName evidence="1">Phosphoribulokinase/uridine kinase domain-containing protein</fullName>
    </recommendedName>
</protein>
<organism evidence="2 3">
    <name type="scientific">Parelaphostrongylus tenuis</name>
    <name type="common">Meningeal worm</name>
    <dbReference type="NCBI Taxonomy" id="148309"/>
    <lineage>
        <taxon>Eukaryota</taxon>
        <taxon>Metazoa</taxon>
        <taxon>Ecdysozoa</taxon>
        <taxon>Nematoda</taxon>
        <taxon>Chromadorea</taxon>
        <taxon>Rhabditida</taxon>
        <taxon>Rhabditina</taxon>
        <taxon>Rhabditomorpha</taxon>
        <taxon>Strongyloidea</taxon>
        <taxon>Metastrongylidae</taxon>
        <taxon>Parelaphostrongylus</taxon>
    </lineage>
</organism>
<name>A0AAD5R9D8_PARTN</name>